<dbReference type="PANTHER" id="PTHR45453">
    <property type="entry name" value="PHOSPHATE REGULON SENSOR PROTEIN PHOR"/>
    <property type="match status" value="1"/>
</dbReference>
<dbReference type="GO" id="GO:0005886">
    <property type="term" value="C:plasma membrane"/>
    <property type="evidence" value="ECO:0007669"/>
    <property type="project" value="TreeGrafter"/>
</dbReference>
<evidence type="ECO:0000256" key="1">
    <source>
        <dbReference type="ARBA" id="ARBA00000085"/>
    </source>
</evidence>
<keyword evidence="7" id="KW-0812">Transmembrane</keyword>
<evidence type="ECO:0000256" key="5">
    <source>
        <dbReference type="ARBA" id="ARBA00022777"/>
    </source>
</evidence>
<dbReference type="AlphaFoldDB" id="A0A1W1B8H0"/>
<dbReference type="CDD" id="cd00075">
    <property type="entry name" value="HATPase"/>
    <property type="match status" value="1"/>
</dbReference>
<dbReference type="GO" id="GO:0000155">
    <property type="term" value="F:phosphorelay sensor kinase activity"/>
    <property type="evidence" value="ECO:0007669"/>
    <property type="project" value="InterPro"/>
</dbReference>
<name>A0A1W1B8H0_9ZZZZ</name>
<evidence type="ECO:0000259" key="8">
    <source>
        <dbReference type="PROSITE" id="PS50109"/>
    </source>
</evidence>
<dbReference type="PANTHER" id="PTHR45453:SF1">
    <property type="entry name" value="PHOSPHATE REGULON SENSOR PROTEIN PHOR"/>
    <property type="match status" value="1"/>
</dbReference>
<dbReference type="InterPro" id="IPR050351">
    <property type="entry name" value="BphY/WalK/GraS-like"/>
</dbReference>
<dbReference type="InterPro" id="IPR004358">
    <property type="entry name" value="Sig_transdc_His_kin-like_C"/>
</dbReference>
<dbReference type="Pfam" id="PF16736">
    <property type="entry name" value="sCache_like"/>
    <property type="match status" value="1"/>
</dbReference>
<dbReference type="SMART" id="SM00388">
    <property type="entry name" value="HisKA"/>
    <property type="match status" value="1"/>
</dbReference>
<keyword evidence="7" id="KW-0472">Membrane</keyword>
<comment type="catalytic activity">
    <reaction evidence="1">
        <text>ATP + protein L-histidine = ADP + protein N-phospho-L-histidine.</text>
        <dbReference type="EC" id="2.7.13.3"/>
    </reaction>
</comment>
<keyword evidence="5 9" id="KW-0418">Kinase</keyword>
<accession>A0A1W1B8H0</accession>
<dbReference type="Pfam" id="PF00512">
    <property type="entry name" value="HisKA"/>
    <property type="match status" value="1"/>
</dbReference>
<dbReference type="Pfam" id="PF02518">
    <property type="entry name" value="HATPase_c"/>
    <property type="match status" value="1"/>
</dbReference>
<proteinExistence type="predicted"/>
<evidence type="ECO:0000313" key="9">
    <source>
        <dbReference type="EMBL" id="SFV49780.1"/>
    </source>
</evidence>
<evidence type="ECO:0000256" key="7">
    <source>
        <dbReference type="SAM" id="Phobius"/>
    </source>
</evidence>
<dbReference type="InterPro" id="IPR005467">
    <property type="entry name" value="His_kinase_dom"/>
</dbReference>
<keyword evidence="4" id="KW-0808">Transferase</keyword>
<dbReference type="InterPro" id="IPR031967">
    <property type="entry name" value="PhoR_single_Cache-like_dom"/>
</dbReference>
<evidence type="ECO:0000256" key="4">
    <source>
        <dbReference type="ARBA" id="ARBA00022679"/>
    </source>
</evidence>
<dbReference type="GO" id="GO:0016036">
    <property type="term" value="P:cellular response to phosphate starvation"/>
    <property type="evidence" value="ECO:0007669"/>
    <property type="project" value="TreeGrafter"/>
</dbReference>
<dbReference type="InterPro" id="IPR003661">
    <property type="entry name" value="HisK_dim/P_dom"/>
</dbReference>
<feature type="transmembrane region" description="Helical" evidence="7">
    <location>
        <begin position="155"/>
        <end position="178"/>
    </location>
</feature>
<feature type="transmembrane region" description="Helical" evidence="7">
    <location>
        <begin position="12"/>
        <end position="31"/>
    </location>
</feature>
<dbReference type="Gene3D" id="1.10.287.130">
    <property type="match status" value="1"/>
</dbReference>
<dbReference type="CDD" id="cd00082">
    <property type="entry name" value="HisKA"/>
    <property type="match status" value="1"/>
</dbReference>
<dbReference type="SUPFAM" id="SSF55874">
    <property type="entry name" value="ATPase domain of HSP90 chaperone/DNA topoisomerase II/histidine kinase"/>
    <property type="match status" value="1"/>
</dbReference>
<sequence length="459" mass="53392">MDNLSKKILKRFLLLSLFLFLILGSISYFWIKQLYVEQIRTDLIHDLDIIELELQKDRDFQKIADDIKRLTSIRVTIIDKDGKVLADSDADATKMQNHKSRPEIFEATYKPYGTSIRESYTVSKELLYVAKKIRLDDKEYFLRVATNFHVVYDHFIAFMAKITILFLLFTGGFAYIIYKISDEIRIETDRVVAFLEDLKSQRRSLSISSTYSEEFNRITKLLSETSEALAKKAKKKSKYTAKLKLANRQKDEILSAISHEFKNPISVISGYAQTLLEDMQMAPKLRKKFIDKIYTSAKKLSAMIDRLRLFIKLEEDSHPLKYTKSSINKIVNDVITQIQESYPNREIYFNTKEDLIIEVDEALFSIAVKNLIENALKYSEDEIYIRLSKDKLEVEDRGIGIEKREIDKITSKFYRVSNNGWDNSLGIGLSLVAHIVRVHNFKLEIESQKGEGSLFKIVF</sequence>
<dbReference type="EMBL" id="FPHB01000005">
    <property type="protein sequence ID" value="SFV49780.1"/>
    <property type="molecule type" value="Genomic_DNA"/>
</dbReference>
<protein>
    <recommendedName>
        <fullName evidence="2">histidine kinase</fullName>
        <ecNumber evidence="2">2.7.13.3</ecNumber>
    </recommendedName>
</protein>
<dbReference type="EC" id="2.7.13.3" evidence="2"/>
<reference evidence="9" key="1">
    <citation type="submission" date="2016-10" db="EMBL/GenBank/DDBJ databases">
        <authorList>
            <person name="de Groot N.N."/>
        </authorList>
    </citation>
    <scope>NUCLEOTIDE SEQUENCE</scope>
</reference>
<dbReference type="InterPro" id="IPR003594">
    <property type="entry name" value="HATPase_dom"/>
</dbReference>
<dbReference type="InterPro" id="IPR036890">
    <property type="entry name" value="HATPase_C_sf"/>
</dbReference>
<dbReference type="PRINTS" id="PR00344">
    <property type="entry name" value="BCTRLSENSOR"/>
</dbReference>
<gene>
    <name evidence="9" type="ORF">MNB_SM-7-582</name>
</gene>
<evidence type="ECO:0000256" key="3">
    <source>
        <dbReference type="ARBA" id="ARBA00022553"/>
    </source>
</evidence>
<dbReference type="PROSITE" id="PS50109">
    <property type="entry name" value="HIS_KIN"/>
    <property type="match status" value="1"/>
</dbReference>
<evidence type="ECO:0000256" key="2">
    <source>
        <dbReference type="ARBA" id="ARBA00012438"/>
    </source>
</evidence>
<dbReference type="Gene3D" id="3.30.565.10">
    <property type="entry name" value="Histidine kinase-like ATPase, C-terminal domain"/>
    <property type="match status" value="1"/>
</dbReference>
<keyword evidence="6" id="KW-0902">Two-component regulatory system</keyword>
<dbReference type="InterPro" id="IPR036097">
    <property type="entry name" value="HisK_dim/P_sf"/>
</dbReference>
<dbReference type="SUPFAM" id="SSF47384">
    <property type="entry name" value="Homodimeric domain of signal transducing histidine kinase"/>
    <property type="match status" value="1"/>
</dbReference>
<feature type="domain" description="Histidine kinase" evidence="8">
    <location>
        <begin position="256"/>
        <end position="459"/>
    </location>
</feature>
<dbReference type="GO" id="GO:0004721">
    <property type="term" value="F:phosphoprotein phosphatase activity"/>
    <property type="evidence" value="ECO:0007669"/>
    <property type="project" value="TreeGrafter"/>
</dbReference>
<keyword evidence="7" id="KW-1133">Transmembrane helix</keyword>
<organism evidence="9">
    <name type="scientific">hydrothermal vent metagenome</name>
    <dbReference type="NCBI Taxonomy" id="652676"/>
    <lineage>
        <taxon>unclassified sequences</taxon>
        <taxon>metagenomes</taxon>
        <taxon>ecological metagenomes</taxon>
    </lineage>
</organism>
<keyword evidence="3" id="KW-0597">Phosphoprotein</keyword>
<dbReference type="SMART" id="SM00387">
    <property type="entry name" value="HATPase_c"/>
    <property type="match status" value="1"/>
</dbReference>
<evidence type="ECO:0000256" key="6">
    <source>
        <dbReference type="ARBA" id="ARBA00023012"/>
    </source>
</evidence>